<evidence type="ECO:0000259" key="1">
    <source>
        <dbReference type="PROSITE" id="PS50943"/>
    </source>
</evidence>
<accession>D3VCF2</accession>
<dbReference type="Proteomes" id="UP000008075">
    <property type="component" value="Chromosome"/>
</dbReference>
<dbReference type="GO" id="GO:0003677">
    <property type="term" value="F:DNA binding"/>
    <property type="evidence" value="ECO:0007669"/>
    <property type="project" value="InterPro"/>
</dbReference>
<dbReference type="SMART" id="SM00530">
    <property type="entry name" value="HTH_XRE"/>
    <property type="match status" value="1"/>
</dbReference>
<dbReference type="AlphaFoldDB" id="D3VCF2"/>
<dbReference type="Gene3D" id="1.10.260.40">
    <property type="entry name" value="lambda repressor-like DNA-binding domains"/>
    <property type="match status" value="1"/>
</dbReference>
<evidence type="ECO:0000313" key="2">
    <source>
        <dbReference type="EMBL" id="CBJ89805.1"/>
    </source>
</evidence>
<dbReference type="GeneID" id="25361635"/>
<dbReference type="KEGG" id="xne:XNC1_1745"/>
<evidence type="ECO:0000313" key="3">
    <source>
        <dbReference type="Proteomes" id="UP000008075"/>
    </source>
</evidence>
<name>D3VCF2_XENNA</name>
<protein>
    <submittedName>
        <fullName evidence="2">DNA binding protein</fullName>
    </submittedName>
</protein>
<dbReference type="RefSeq" id="WP_013184023.1">
    <property type="nucleotide sequence ID" value="NC_014228.1"/>
</dbReference>
<feature type="domain" description="HTH cro/C1-type" evidence="1">
    <location>
        <begin position="6"/>
        <end position="65"/>
    </location>
</feature>
<gene>
    <name evidence="2" type="ordered locus">XNC1_1745</name>
</gene>
<proteinExistence type="predicted"/>
<dbReference type="eggNOG" id="COG1396">
    <property type="taxonomic scope" value="Bacteria"/>
</dbReference>
<dbReference type="SUPFAM" id="SSF47413">
    <property type="entry name" value="lambda repressor-like DNA-binding domains"/>
    <property type="match status" value="1"/>
</dbReference>
<dbReference type="Pfam" id="PF01381">
    <property type="entry name" value="HTH_3"/>
    <property type="match status" value="1"/>
</dbReference>
<dbReference type="PROSITE" id="PS50943">
    <property type="entry name" value="HTH_CROC1"/>
    <property type="match status" value="1"/>
</dbReference>
<dbReference type="InterPro" id="IPR010982">
    <property type="entry name" value="Lambda_DNA-bd_dom_sf"/>
</dbReference>
<sequence length="123" mass="14090">MNKKRLSESRKALGLSQRELGEKLGLYDEDVAKATISRYERGLNAPAYSTVCQIANILKVPPCYFYIDDDIFAEQVLKLYRKNNTPLEEELMIAKERILQYENALETVLETTKNVMSQLKKGA</sequence>
<reference evidence="2 3" key="1">
    <citation type="journal article" date="2011" name="PLoS ONE">
        <title>The entomopathogenic bacterial endosymbionts xenorhabdus and photorhabdus: convergent lifestyles from divergent genomes.</title>
        <authorList>
            <person name="Chaston J.M."/>
            <person name="Suen G."/>
            <person name="Tucker S.L."/>
            <person name="Andersen A.W."/>
            <person name="Bhasin A."/>
            <person name="Bode E."/>
            <person name="Bode H.B."/>
            <person name="Brachmann A.O."/>
            <person name="Cowles C.E."/>
            <person name="Cowles K.N."/>
            <person name="Darby C."/>
            <person name="de Leon L."/>
            <person name="Drace K."/>
            <person name="Du Z."/>
            <person name="Givaudan A."/>
            <person name="Herbert Tran E.E."/>
            <person name="Jewell K.A."/>
            <person name="Knack J.J."/>
            <person name="Krasomil-Osterfeld K.C."/>
            <person name="Kukor R."/>
            <person name="Lanois A."/>
            <person name="Latreille P."/>
            <person name="Leimgruber N.K."/>
            <person name="Lipke C.M."/>
            <person name="Liu R."/>
            <person name="Lu X."/>
            <person name="Martens E.C."/>
            <person name="Marri P.R."/>
            <person name="Medigue C."/>
            <person name="Menard M.L."/>
            <person name="Miller N.M."/>
            <person name="Morales-Soto N."/>
            <person name="Norton S."/>
            <person name="Ogier J.C."/>
            <person name="Orchard S.S."/>
            <person name="Park D."/>
            <person name="Park Y."/>
            <person name="Qurollo B.A."/>
            <person name="Sugar D.R."/>
            <person name="Richards G.R."/>
            <person name="Rouy Z."/>
            <person name="Slominski B."/>
            <person name="Slominski K."/>
            <person name="Snyder H."/>
            <person name="Tjaden B.C."/>
            <person name="van der Hoeven R."/>
            <person name="Welch R.D."/>
            <person name="Wheeler C."/>
            <person name="Xiang B."/>
            <person name="Barbazuk B."/>
            <person name="Gaudriault S."/>
            <person name="Goodner B."/>
            <person name="Slater S.C."/>
            <person name="Forst S."/>
            <person name="Goldman B.S."/>
            <person name="Goodrich-Blair H."/>
        </authorList>
    </citation>
    <scope>NUCLEOTIDE SEQUENCE [LARGE SCALE GENOMIC DNA]</scope>
    <source>
        <strain evidence="3">ATCC 19061 / DSM 3370 / CCUG 14189 / LMG 1036 / NCIMB 9965 / AN6</strain>
    </source>
</reference>
<dbReference type="InterPro" id="IPR001387">
    <property type="entry name" value="Cro/C1-type_HTH"/>
</dbReference>
<organism evidence="2 3">
    <name type="scientific">Xenorhabdus nematophila (strain ATCC 19061 / DSM 3370 / CCUG 14189 / LMG 1036 / NCIMB 9965 / AN6)</name>
    <dbReference type="NCBI Taxonomy" id="406817"/>
    <lineage>
        <taxon>Bacteria</taxon>
        <taxon>Pseudomonadati</taxon>
        <taxon>Pseudomonadota</taxon>
        <taxon>Gammaproteobacteria</taxon>
        <taxon>Enterobacterales</taxon>
        <taxon>Morganellaceae</taxon>
        <taxon>Xenorhabdus</taxon>
    </lineage>
</organism>
<keyword evidence="3" id="KW-1185">Reference proteome</keyword>
<dbReference type="EMBL" id="FN667742">
    <property type="protein sequence ID" value="CBJ89805.1"/>
    <property type="molecule type" value="Genomic_DNA"/>
</dbReference>
<dbReference type="HOGENOM" id="CLU_066192_10_1_6"/>
<dbReference type="CDD" id="cd00093">
    <property type="entry name" value="HTH_XRE"/>
    <property type="match status" value="1"/>
</dbReference>